<proteinExistence type="predicted"/>
<feature type="domain" description="Reverse transcriptase Ty1/copia-type" evidence="1">
    <location>
        <begin position="77"/>
        <end position="169"/>
    </location>
</feature>
<dbReference type="Proteomes" id="UP000288805">
    <property type="component" value="Unassembled WGS sequence"/>
</dbReference>
<dbReference type="PANTHER" id="PTHR11439">
    <property type="entry name" value="GAG-POL-RELATED RETROTRANSPOSON"/>
    <property type="match status" value="1"/>
</dbReference>
<name>A0A438JX58_VITVI</name>
<gene>
    <name evidence="2" type="primary">GIP_0</name>
    <name evidence="2" type="ORF">CK203_020922</name>
</gene>
<organism evidence="2 3">
    <name type="scientific">Vitis vinifera</name>
    <name type="common">Grape</name>
    <dbReference type="NCBI Taxonomy" id="29760"/>
    <lineage>
        <taxon>Eukaryota</taxon>
        <taxon>Viridiplantae</taxon>
        <taxon>Streptophyta</taxon>
        <taxon>Embryophyta</taxon>
        <taxon>Tracheophyta</taxon>
        <taxon>Spermatophyta</taxon>
        <taxon>Magnoliopsida</taxon>
        <taxon>eudicotyledons</taxon>
        <taxon>Gunneridae</taxon>
        <taxon>Pentapetalae</taxon>
        <taxon>rosids</taxon>
        <taxon>Vitales</taxon>
        <taxon>Vitaceae</taxon>
        <taxon>Viteae</taxon>
        <taxon>Vitis</taxon>
    </lineage>
</organism>
<dbReference type="Pfam" id="PF07727">
    <property type="entry name" value="RVT_2"/>
    <property type="match status" value="1"/>
</dbReference>
<dbReference type="EMBL" id="QGNW01000024">
    <property type="protein sequence ID" value="RVX13498.1"/>
    <property type="molecule type" value="Genomic_DNA"/>
</dbReference>
<dbReference type="AlphaFoldDB" id="A0A438JX58"/>
<comment type="caution">
    <text evidence="2">The sequence shown here is derived from an EMBL/GenBank/DDBJ whole genome shotgun (WGS) entry which is preliminary data.</text>
</comment>
<dbReference type="InterPro" id="IPR013103">
    <property type="entry name" value="RVT_2"/>
</dbReference>
<dbReference type="CDD" id="cd09272">
    <property type="entry name" value="RNase_HI_RT_Ty1"/>
    <property type="match status" value="1"/>
</dbReference>
<protein>
    <submittedName>
        <fullName evidence="2">Copia protein</fullName>
    </submittedName>
</protein>
<reference evidence="2 3" key="1">
    <citation type="journal article" date="2018" name="PLoS Genet.">
        <title>Population sequencing reveals clonal diversity and ancestral inbreeding in the grapevine cultivar Chardonnay.</title>
        <authorList>
            <person name="Roach M.J."/>
            <person name="Johnson D.L."/>
            <person name="Bohlmann J."/>
            <person name="van Vuuren H.J."/>
            <person name="Jones S.J."/>
            <person name="Pretorius I.S."/>
            <person name="Schmidt S.A."/>
            <person name="Borneman A.R."/>
        </authorList>
    </citation>
    <scope>NUCLEOTIDE SEQUENCE [LARGE SCALE GENOMIC DNA]</scope>
    <source>
        <strain evidence="3">cv. Chardonnay</strain>
        <tissue evidence="2">Leaf</tissue>
    </source>
</reference>
<dbReference type="InterPro" id="IPR043502">
    <property type="entry name" value="DNA/RNA_pol_sf"/>
</dbReference>
<accession>A0A438JX58</accession>
<evidence type="ECO:0000313" key="2">
    <source>
        <dbReference type="EMBL" id="RVX13498.1"/>
    </source>
</evidence>
<evidence type="ECO:0000259" key="1">
    <source>
        <dbReference type="Pfam" id="PF07727"/>
    </source>
</evidence>
<sequence length="279" mass="32265">MQMGIQDQKRQQRNVERFKARLVAKGYTQREGIDFTETFSLVSTKDSFRLIMVLVAHFDLELHQMDVKTTFLNENKFDQCVYMKVNGSKYIFMVLYIDEILLASSDMNLLNDTKSILSTNFNMKDLGEASFVLGIEIYRDRSRNLLGLSQRAYINRVLKRFNMQTCKAGDIFMNPRHDHWVAAKKVMRYLQRTKDFMLVYRRVDNLEVVGYSDSDFGCCSNDHKSTLGYIFMLAGGAISWKSVKHSLIASSTMYAEFVACYGASSQAVWLEIYFRVASC</sequence>
<dbReference type="SUPFAM" id="SSF56672">
    <property type="entry name" value="DNA/RNA polymerases"/>
    <property type="match status" value="1"/>
</dbReference>
<evidence type="ECO:0000313" key="3">
    <source>
        <dbReference type="Proteomes" id="UP000288805"/>
    </source>
</evidence>
<dbReference type="PANTHER" id="PTHR11439:SF467">
    <property type="entry name" value="INTEGRASE CATALYTIC DOMAIN-CONTAINING PROTEIN"/>
    <property type="match status" value="1"/>
</dbReference>